<dbReference type="GO" id="GO:0006298">
    <property type="term" value="P:mismatch repair"/>
    <property type="evidence" value="ECO:0007669"/>
    <property type="project" value="InterPro"/>
</dbReference>
<dbReference type="GO" id="GO:0005829">
    <property type="term" value="C:cytosol"/>
    <property type="evidence" value="ECO:0007669"/>
    <property type="project" value="TreeGrafter"/>
</dbReference>
<evidence type="ECO:0000313" key="5">
    <source>
        <dbReference type="EMBL" id="TCC99502.1"/>
    </source>
</evidence>
<dbReference type="InterPro" id="IPR036187">
    <property type="entry name" value="DNA_mismatch_repair_MutS_sf"/>
</dbReference>
<evidence type="ECO:0000259" key="4">
    <source>
        <dbReference type="SMART" id="SM00534"/>
    </source>
</evidence>
<feature type="domain" description="DNA mismatch repair proteins mutS family" evidence="4">
    <location>
        <begin position="254"/>
        <end position="440"/>
    </location>
</feature>
<organism evidence="5 6">
    <name type="scientific">Pedobacter hiemivivus</name>
    <dbReference type="NCBI Taxonomy" id="2530454"/>
    <lineage>
        <taxon>Bacteria</taxon>
        <taxon>Pseudomonadati</taxon>
        <taxon>Bacteroidota</taxon>
        <taxon>Sphingobacteriia</taxon>
        <taxon>Sphingobacteriales</taxon>
        <taxon>Sphingobacteriaceae</taxon>
        <taxon>Pedobacter</taxon>
    </lineage>
</organism>
<keyword evidence="1" id="KW-0547">Nucleotide-binding</keyword>
<evidence type="ECO:0000256" key="2">
    <source>
        <dbReference type="ARBA" id="ARBA00022840"/>
    </source>
</evidence>
<dbReference type="GO" id="GO:0140664">
    <property type="term" value="F:ATP-dependent DNA damage sensor activity"/>
    <property type="evidence" value="ECO:0007669"/>
    <property type="project" value="InterPro"/>
</dbReference>
<name>A0A4R0NJB3_9SPHI</name>
<dbReference type="OrthoDB" id="1097361at2"/>
<dbReference type="PANTHER" id="PTHR11361:SF99">
    <property type="entry name" value="DNA MISMATCH REPAIR PROTEIN"/>
    <property type="match status" value="1"/>
</dbReference>
<dbReference type="SMART" id="SM00534">
    <property type="entry name" value="MUTSac"/>
    <property type="match status" value="1"/>
</dbReference>
<dbReference type="InterPro" id="IPR000432">
    <property type="entry name" value="DNA_mismatch_repair_MutS_C"/>
</dbReference>
<keyword evidence="2" id="KW-0067">ATP-binding</keyword>
<dbReference type="Gene3D" id="3.40.50.300">
    <property type="entry name" value="P-loop containing nucleotide triphosphate hydrolases"/>
    <property type="match status" value="1"/>
</dbReference>
<evidence type="ECO:0000313" key="6">
    <source>
        <dbReference type="Proteomes" id="UP000291117"/>
    </source>
</evidence>
<dbReference type="GO" id="GO:0005524">
    <property type="term" value="F:ATP binding"/>
    <property type="evidence" value="ECO:0007669"/>
    <property type="project" value="UniProtKB-KW"/>
</dbReference>
<dbReference type="SUPFAM" id="SSF48334">
    <property type="entry name" value="DNA repair protein MutS, domain III"/>
    <property type="match status" value="1"/>
</dbReference>
<dbReference type="GO" id="GO:0030983">
    <property type="term" value="F:mismatched DNA binding"/>
    <property type="evidence" value="ECO:0007669"/>
    <property type="project" value="InterPro"/>
</dbReference>
<dbReference type="Gene3D" id="1.10.1420.10">
    <property type="match status" value="1"/>
</dbReference>
<dbReference type="AlphaFoldDB" id="A0A4R0NJB3"/>
<reference evidence="5 6" key="1">
    <citation type="submission" date="2019-02" db="EMBL/GenBank/DDBJ databases">
        <title>Pedobacter sp. RP-3-8 sp. nov., isolated from Arctic soil.</title>
        <authorList>
            <person name="Dahal R.H."/>
        </authorList>
    </citation>
    <scope>NUCLEOTIDE SEQUENCE [LARGE SCALE GENOMIC DNA]</scope>
    <source>
        <strain evidence="5 6">RP-3-8</strain>
    </source>
</reference>
<dbReference type="Proteomes" id="UP000291117">
    <property type="component" value="Unassembled WGS sequence"/>
</dbReference>
<dbReference type="InterPro" id="IPR027417">
    <property type="entry name" value="P-loop_NTPase"/>
</dbReference>
<evidence type="ECO:0000256" key="3">
    <source>
        <dbReference type="ARBA" id="ARBA00023125"/>
    </source>
</evidence>
<evidence type="ECO:0000256" key="1">
    <source>
        <dbReference type="ARBA" id="ARBA00022741"/>
    </source>
</evidence>
<accession>A0A4R0NJB3</accession>
<dbReference type="EMBL" id="SJSM01000001">
    <property type="protein sequence ID" value="TCC99502.1"/>
    <property type="molecule type" value="Genomic_DNA"/>
</dbReference>
<sequence>MSFIADKQTLEDLNLLSKYRSNSVYSIFNVVHTRGGRKILDEMFDFPLTNVEAINTRSSIFEAFGRLEFLFPLNGQAFEVMEDYLSSAEGKDAMDIFKLKALAFVGLDKEYREIQAGFYETVKLLNIFRDFLYRLDPEAMPAVYWKEIASVKAIFKDYRLAWLLLANGAKDLSGLKIAKYDAVLRFTFREEMKQICSLIYKTDTYMAVGNVGRLSGFAYAKALAKDRYIIRLEGLCHPELKNPVSNDITLSADSNVLFLTGANMAGKSTTMKAFGIAIYLAHMGFPVAATAMEFSVKDGLYTSINVPDNLNLGLSHFYAEVLRVKRVAEEVGDSKNMVVIFDELFKGTNVKDAYDATLSVTKAFSAHRNCAFIISTHIIEVGEALGAVCDNLQFVYLPTVMDGLKPSYTYRLQQGITNDRHGMMIINNERILETIKGTLKQ</sequence>
<keyword evidence="6" id="KW-1185">Reference proteome</keyword>
<proteinExistence type="predicted"/>
<dbReference type="Pfam" id="PF00488">
    <property type="entry name" value="MutS_V"/>
    <property type="match status" value="1"/>
</dbReference>
<comment type="caution">
    <text evidence="5">The sequence shown here is derived from an EMBL/GenBank/DDBJ whole genome shotgun (WGS) entry which is preliminary data.</text>
</comment>
<dbReference type="SUPFAM" id="SSF52540">
    <property type="entry name" value="P-loop containing nucleoside triphosphate hydrolases"/>
    <property type="match status" value="1"/>
</dbReference>
<keyword evidence="3" id="KW-0238">DNA-binding</keyword>
<dbReference type="PANTHER" id="PTHR11361">
    <property type="entry name" value="DNA MISMATCH REPAIR PROTEIN MUTS FAMILY MEMBER"/>
    <property type="match status" value="1"/>
</dbReference>
<dbReference type="RefSeq" id="WP_131606771.1">
    <property type="nucleotide sequence ID" value="NZ_SJSM01000001.1"/>
</dbReference>
<protein>
    <submittedName>
        <fullName evidence="5">DNA mismatch repair protein</fullName>
    </submittedName>
</protein>
<gene>
    <name evidence="5" type="ORF">EZ444_02170</name>
</gene>
<dbReference type="InterPro" id="IPR045076">
    <property type="entry name" value="MutS"/>
</dbReference>